<proteinExistence type="inferred from homology"/>
<evidence type="ECO:0000256" key="12">
    <source>
        <dbReference type="ARBA" id="ARBA00033413"/>
    </source>
</evidence>
<dbReference type="GO" id="GO:0016301">
    <property type="term" value="F:kinase activity"/>
    <property type="evidence" value="ECO:0007669"/>
    <property type="project" value="UniProtKB-KW"/>
</dbReference>
<organism evidence="14 15">
    <name type="scientific">Luteimonas salinisoli</name>
    <dbReference type="NCBI Taxonomy" id="2752307"/>
    <lineage>
        <taxon>Bacteria</taxon>
        <taxon>Pseudomonadati</taxon>
        <taxon>Pseudomonadota</taxon>
        <taxon>Gammaproteobacteria</taxon>
        <taxon>Lysobacterales</taxon>
        <taxon>Lysobacteraceae</taxon>
        <taxon>Luteimonas</taxon>
    </lineage>
</organism>
<name>A0A853J959_9GAMM</name>
<dbReference type="Gene3D" id="3.30.70.560">
    <property type="entry name" value="7,8-Dihydro-6-hydroxymethylpterin-pyrophosphokinase HPPK"/>
    <property type="match status" value="1"/>
</dbReference>
<sequence length="182" mass="19011">MNPPAVACVGLGGNLGDAAATLHAAVAALARLPRTRLLRASRLYRSPPWGPQDQPAFVNAAAALETGLEPRALLDALLAVERDFGRVRAADGSDRWGPRTLDLDLLLYADAVIDAPGLRVPHPHLHERAFALVPLLEVLPDATIPGTGPARLALAGLAADQVRALQPVEAAGLPRPPPQALS</sequence>
<dbReference type="GO" id="GO:0046656">
    <property type="term" value="P:folic acid biosynthetic process"/>
    <property type="evidence" value="ECO:0007669"/>
    <property type="project" value="UniProtKB-KW"/>
</dbReference>
<evidence type="ECO:0000313" key="14">
    <source>
        <dbReference type="EMBL" id="NZA25229.1"/>
    </source>
</evidence>
<keyword evidence="6" id="KW-0547">Nucleotide-binding</keyword>
<evidence type="ECO:0000256" key="10">
    <source>
        <dbReference type="ARBA" id="ARBA00029409"/>
    </source>
</evidence>
<evidence type="ECO:0000256" key="5">
    <source>
        <dbReference type="ARBA" id="ARBA00022679"/>
    </source>
</evidence>
<keyword evidence="5 14" id="KW-0808">Transferase</keyword>
<dbReference type="InterPro" id="IPR035907">
    <property type="entry name" value="Hppk_sf"/>
</dbReference>
<dbReference type="EMBL" id="JACCKA010000017">
    <property type="protein sequence ID" value="NZA25229.1"/>
    <property type="molecule type" value="Genomic_DNA"/>
</dbReference>
<gene>
    <name evidence="14" type="primary">folK</name>
    <name evidence="14" type="ORF">H0E84_02450</name>
</gene>
<dbReference type="RefSeq" id="WP_180677032.1">
    <property type="nucleotide sequence ID" value="NZ_JACCKA010000017.1"/>
</dbReference>
<dbReference type="PANTHER" id="PTHR43071:SF1">
    <property type="entry name" value="2-AMINO-4-HYDROXY-6-HYDROXYMETHYLDIHYDROPTERIDINE PYROPHOSPHOKINASE"/>
    <property type="match status" value="1"/>
</dbReference>
<dbReference type="Proteomes" id="UP000578091">
    <property type="component" value="Unassembled WGS sequence"/>
</dbReference>
<keyword evidence="7 14" id="KW-0418">Kinase</keyword>
<comment type="similarity">
    <text evidence="2">Belongs to the HPPK family.</text>
</comment>
<accession>A0A853J959</accession>
<dbReference type="Pfam" id="PF01288">
    <property type="entry name" value="HPPK"/>
    <property type="match status" value="1"/>
</dbReference>
<evidence type="ECO:0000256" key="4">
    <source>
        <dbReference type="ARBA" id="ARBA00016218"/>
    </source>
</evidence>
<evidence type="ECO:0000256" key="9">
    <source>
        <dbReference type="ARBA" id="ARBA00022909"/>
    </source>
</evidence>
<dbReference type="SUPFAM" id="SSF55083">
    <property type="entry name" value="6-hydroxymethyl-7,8-dihydropterin pyrophosphokinase, HPPK"/>
    <property type="match status" value="1"/>
</dbReference>
<evidence type="ECO:0000256" key="11">
    <source>
        <dbReference type="ARBA" id="ARBA00029766"/>
    </source>
</evidence>
<dbReference type="GO" id="GO:0003848">
    <property type="term" value="F:2-amino-4-hydroxy-6-hydroxymethyldihydropteridine diphosphokinase activity"/>
    <property type="evidence" value="ECO:0007669"/>
    <property type="project" value="UniProtKB-EC"/>
</dbReference>
<evidence type="ECO:0000256" key="7">
    <source>
        <dbReference type="ARBA" id="ARBA00022777"/>
    </source>
</evidence>
<evidence type="ECO:0000256" key="2">
    <source>
        <dbReference type="ARBA" id="ARBA00005810"/>
    </source>
</evidence>
<protein>
    <recommendedName>
        <fullName evidence="4">2-amino-4-hydroxy-6-hydroxymethyldihydropteridine pyrophosphokinase</fullName>
        <ecNumber evidence="3">2.7.6.3</ecNumber>
    </recommendedName>
    <alternativeName>
        <fullName evidence="11">6-hydroxymethyl-7,8-dihydropterin pyrophosphokinase</fullName>
    </alternativeName>
    <alternativeName>
        <fullName evidence="12">7,8-dihydro-6-hydroxymethylpterin-pyrophosphokinase</fullName>
    </alternativeName>
</protein>
<dbReference type="InterPro" id="IPR000550">
    <property type="entry name" value="Hppk"/>
</dbReference>
<keyword evidence="15" id="KW-1185">Reference proteome</keyword>
<evidence type="ECO:0000259" key="13">
    <source>
        <dbReference type="PROSITE" id="PS00794"/>
    </source>
</evidence>
<comment type="function">
    <text evidence="10">Catalyzes the transfer of pyrophosphate from adenosine triphosphate (ATP) to 6-hydroxymethyl-7,8-dihydropterin, an enzymatic step in folate biosynthesis pathway.</text>
</comment>
<dbReference type="CDD" id="cd00483">
    <property type="entry name" value="HPPK"/>
    <property type="match status" value="1"/>
</dbReference>
<dbReference type="NCBIfam" id="TIGR01498">
    <property type="entry name" value="folK"/>
    <property type="match status" value="1"/>
</dbReference>
<evidence type="ECO:0000313" key="15">
    <source>
        <dbReference type="Proteomes" id="UP000578091"/>
    </source>
</evidence>
<evidence type="ECO:0000256" key="6">
    <source>
        <dbReference type="ARBA" id="ARBA00022741"/>
    </source>
</evidence>
<dbReference type="UniPathway" id="UPA00077">
    <property type="reaction ID" value="UER00155"/>
</dbReference>
<feature type="domain" description="7,8-dihydro-6-hydroxymethylpterin-pyrophosphokinase" evidence="13">
    <location>
        <begin position="95"/>
        <end position="106"/>
    </location>
</feature>
<reference evidence="14 15" key="1">
    <citation type="submission" date="2020-07" db="EMBL/GenBank/DDBJ databases">
        <title>Luteimonas sp. SJ-92.</title>
        <authorList>
            <person name="Huang X.-X."/>
            <person name="Xu L."/>
            <person name="Sun J.-Q."/>
        </authorList>
    </citation>
    <scope>NUCLEOTIDE SEQUENCE [LARGE SCALE GENOMIC DNA]</scope>
    <source>
        <strain evidence="14 15">SJ-92</strain>
    </source>
</reference>
<comment type="pathway">
    <text evidence="1">Cofactor biosynthesis; tetrahydrofolate biosynthesis; 2-amino-4-hydroxy-6-hydroxymethyl-7,8-dihydropteridine diphosphate from 7,8-dihydroneopterin triphosphate: step 4/4.</text>
</comment>
<evidence type="ECO:0000256" key="8">
    <source>
        <dbReference type="ARBA" id="ARBA00022840"/>
    </source>
</evidence>
<comment type="caution">
    <text evidence="14">The sequence shown here is derived from an EMBL/GenBank/DDBJ whole genome shotgun (WGS) entry which is preliminary data.</text>
</comment>
<dbReference type="GO" id="GO:0046654">
    <property type="term" value="P:tetrahydrofolate biosynthetic process"/>
    <property type="evidence" value="ECO:0007669"/>
    <property type="project" value="UniProtKB-UniPathway"/>
</dbReference>
<evidence type="ECO:0000256" key="3">
    <source>
        <dbReference type="ARBA" id="ARBA00013253"/>
    </source>
</evidence>
<evidence type="ECO:0000256" key="1">
    <source>
        <dbReference type="ARBA" id="ARBA00005051"/>
    </source>
</evidence>
<keyword evidence="9" id="KW-0289">Folate biosynthesis</keyword>
<keyword evidence="8" id="KW-0067">ATP-binding</keyword>
<dbReference type="AlphaFoldDB" id="A0A853J959"/>
<dbReference type="PROSITE" id="PS00794">
    <property type="entry name" value="HPPK"/>
    <property type="match status" value="1"/>
</dbReference>
<dbReference type="GO" id="GO:0005524">
    <property type="term" value="F:ATP binding"/>
    <property type="evidence" value="ECO:0007669"/>
    <property type="project" value="UniProtKB-KW"/>
</dbReference>
<dbReference type="EC" id="2.7.6.3" evidence="3"/>
<dbReference type="PANTHER" id="PTHR43071">
    <property type="entry name" value="2-AMINO-4-HYDROXY-6-HYDROXYMETHYLDIHYDROPTERIDINE PYROPHOSPHOKINASE"/>
    <property type="match status" value="1"/>
</dbReference>